<evidence type="ECO:0000313" key="2">
    <source>
        <dbReference type="EMBL" id="AXB57711.1"/>
    </source>
</evidence>
<keyword evidence="3" id="KW-1185">Reference proteome</keyword>
<evidence type="ECO:0000313" key="3">
    <source>
        <dbReference type="Proteomes" id="UP000251561"/>
    </source>
</evidence>
<accession>A0A344LUW9</accession>
<feature type="domain" description="DUF7222" evidence="1">
    <location>
        <begin position="34"/>
        <end position="118"/>
    </location>
</feature>
<protein>
    <recommendedName>
        <fullName evidence="1">DUF7222 domain-containing protein</fullName>
    </recommendedName>
</protein>
<proteinExistence type="predicted"/>
<dbReference type="AlphaFoldDB" id="A0A344LUW9"/>
<dbReference type="InterPro" id="IPR055646">
    <property type="entry name" value="DUF7222"/>
</dbReference>
<dbReference type="Proteomes" id="UP000251561">
    <property type="component" value="Chromosome"/>
</dbReference>
<reference evidence="2 3" key="1">
    <citation type="submission" date="2018-06" db="EMBL/GenBank/DDBJ databases">
        <title>Genome sequencing of Flavobacterium.</title>
        <authorList>
            <person name="Baek M.-G."/>
            <person name="Yi H."/>
        </authorList>
    </citation>
    <scope>NUCLEOTIDE SEQUENCE [LARGE SCALE GENOMIC DNA]</scope>
    <source>
        <strain evidence="2 3">HYN0086</strain>
    </source>
</reference>
<dbReference type="KEGG" id="ffl:HYN86_14335"/>
<dbReference type="EMBL" id="CP030261">
    <property type="protein sequence ID" value="AXB57711.1"/>
    <property type="molecule type" value="Genomic_DNA"/>
</dbReference>
<gene>
    <name evidence="2" type="ORF">HYN86_14335</name>
</gene>
<organism evidence="2 3">
    <name type="scientific">Flavobacterium fluviale</name>
    <dbReference type="NCBI Taxonomy" id="2249356"/>
    <lineage>
        <taxon>Bacteria</taxon>
        <taxon>Pseudomonadati</taxon>
        <taxon>Bacteroidota</taxon>
        <taxon>Flavobacteriia</taxon>
        <taxon>Flavobacteriales</taxon>
        <taxon>Flavobacteriaceae</taxon>
        <taxon>Flavobacterium</taxon>
    </lineage>
</organism>
<name>A0A344LUW9_9FLAO</name>
<dbReference type="Pfam" id="PF23864">
    <property type="entry name" value="DUF7222"/>
    <property type="match status" value="1"/>
</dbReference>
<dbReference type="RefSeq" id="WP_113678655.1">
    <property type="nucleotide sequence ID" value="NZ_CP030261.1"/>
</dbReference>
<sequence>MKALQKSSYCGYRVSGAFNQIILRSITSYDGKRREQLKSFFLDLQTGGCISGMISEFIYHDDCKEFYIEHIDDLENIRTELEEAIGEPIENRFQTLHYTFVCWLCFEEYCYDLYSRLFE</sequence>
<evidence type="ECO:0000259" key="1">
    <source>
        <dbReference type="Pfam" id="PF23864"/>
    </source>
</evidence>
<dbReference type="OrthoDB" id="1354746at2"/>